<dbReference type="InterPro" id="IPR000847">
    <property type="entry name" value="LysR_HTH_N"/>
</dbReference>
<reference evidence="6 7" key="1">
    <citation type="submission" date="2018-03" db="EMBL/GenBank/DDBJ databases">
        <title>Genome sequence of the symbiotic type strain Mesorhizobium helmanticense CSLC115NT isolated from Lotus corniculatus nodules.</title>
        <authorList>
            <person name="Sannazzaro A.I."/>
            <person name="Torres Tejerizo G.A."/>
            <person name="Dip D."/>
            <person name="Caballero M."/>
            <person name="Pistorio M."/>
            <person name="Estrella M.J."/>
        </authorList>
    </citation>
    <scope>NUCLEOTIDE SEQUENCE [LARGE SCALE GENOMIC DNA]</scope>
    <source>
        <strain evidence="6 7">CSLC115N</strain>
    </source>
</reference>
<dbReference type="Pfam" id="PF00126">
    <property type="entry name" value="HTH_1"/>
    <property type="match status" value="1"/>
</dbReference>
<proteinExistence type="inferred from homology"/>
<dbReference type="Proteomes" id="UP000240259">
    <property type="component" value="Unassembled WGS sequence"/>
</dbReference>
<gene>
    <name evidence="6" type="ORF">C9427_31555</name>
</gene>
<keyword evidence="4" id="KW-0804">Transcription</keyword>
<protein>
    <submittedName>
        <fullName evidence="6">Transcriptional regulator</fullName>
    </submittedName>
</protein>
<keyword evidence="3" id="KW-0238">DNA-binding</keyword>
<dbReference type="Gene3D" id="1.10.10.10">
    <property type="entry name" value="Winged helix-like DNA-binding domain superfamily/Winged helix DNA-binding domain"/>
    <property type="match status" value="1"/>
</dbReference>
<dbReference type="Pfam" id="PF03466">
    <property type="entry name" value="LysR_substrate"/>
    <property type="match status" value="1"/>
</dbReference>
<dbReference type="SUPFAM" id="SSF53850">
    <property type="entry name" value="Periplasmic binding protein-like II"/>
    <property type="match status" value="1"/>
</dbReference>
<evidence type="ECO:0000256" key="3">
    <source>
        <dbReference type="ARBA" id="ARBA00023125"/>
    </source>
</evidence>
<dbReference type="GO" id="GO:0003677">
    <property type="term" value="F:DNA binding"/>
    <property type="evidence" value="ECO:0007669"/>
    <property type="project" value="UniProtKB-KW"/>
</dbReference>
<evidence type="ECO:0000256" key="4">
    <source>
        <dbReference type="ARBA" id="ARBA00023163"/>
    </source>
</evidence>
<evidence type="ECO:0000313" key="6">
    <source>
        <dbReference type="EMBL" id="PTE06419.1"/>
    </source>
</evidence>
<dbReference type="InterPro" id="IPR005119">
    <property type="entry name" value="LysR_subst-bd"/>
</dbReference>
<organism evidence="6 7">
    <name type="scientific">Mesorhizobium helmanticense</name>
    <dbReference type="NCBI Taxonomy" id="1776423"/>
    <lineage>
        <taxon>Bacteria</taxon>
        <taxon>Pseudomonadati</taxon>
        <taxon>Pseudomonadota</taxon>
        <taxon>Alphaproteobacteria</taxon>
        <taxon>Hyphomicrobiales</taxon>
        <taxon>Phyllobacteriaceae</taxon>
        <taxon>Mesorhizobium</taxon>
    </lineage>
</organism>
<dbReference type="PANTHER" id="PTHR30346:SF0">
    <property type="entry name" value="HCA OPERON TRANSCRIPTIONAL ACTIVATOR HCAR"/>
    <property type="match status" value="1"/>
</dbReference>
<dbReference type="GO" id="GO:0032993">
    <property type="term" value="C:protein-DNA complex"/>
    <property type="evidence" value="ECO:0007669"/>
    <property type="project" value="TreeGrafter"/>
</dbReference>
<comment type="caution">
    <text evidence="6">The sequence shown here is derived from an EMBL/GenBank/DDBJ whole genome shotgun (WGS) entry which is preliminary data.</text>
</comment>
<evidence type="ECO:0000256" key="1">
    <source>
        <dbReference type="ARBA" id="ARBA00009437"/>
    </source>
</evidence>
<dbReference type="RefSeq" id="WP_107652910.1">
    <property type="nucleotide sequence ID" value="NZ_PZJX01000068.1"/>
</dbReference>
<dbReference type="SUPFAM" id="SSF46785">
    <property type="entry name" value="Winged helix' DNA-binding domain"/>
    <property type="match status" value="1"/>
</dbReference>
<feature type="domain" description="HTH lysR-type" evidence="5">
    <location>
        <begin position="1"/>
        <end position="61"/>
    </location>
</feature>
<dbReference type="InterPro" id="IPR036390">
    <property type="entry name" value="WH_DNA-bd_sf"/>
</dbReference>
<evidence type="ECO:0000259" key="5">
    <source>
        <dbReference type="PROSITE" id="PS50931"/>
    </source>
</evidence>
<evidence type="ECO:0000313" key="7">
    <source>
        <dbReference type="Proteomes" id="UP000240259"/>
    </source>
</evidence>
<keyword evidence="2" id="KW-0805">Transcription regulation</keyword>
<sequence>MNLTVRQLRYVCEVARLGSVLAASKSLYISQSSILAAITLAEAEMGARIFDRRPARGVSITPAGQRFVAAARVMLAAETEFNRSIGDLSGRMPKVLRIGCFEPFGALFMPEMLRSYLDSVGDVEIDLVEADQVQLQERLVAGQIDLAILYDIGPIGIDSVTRICKVPAHAMLNADDPLAARDGIWLAELAARPLVLLDLPHTATYLLTLFDVLAKRPEVRFRTRSYETVRSAVASGFGMAILNMRPIGRATADGEEIVRKPIFDELPPPTLIVADMYGSAKPLFVRVFIEIFHRFFTAVGPAGFSVTTPEREVSLLVAREG</sequence>
<dbReference type="GO" id="GO:0003700">
    <property type="term" value="F:DNA-binding transcription factor activity"/>
    <property type="evidence" value="ECO:0007669"/>
    <property type="project" value="InterPro"/>
</dbReference>
<dbReference type="Gene3D" id="3.40.190.10">
    <property type="entry name" value="Periplasmic binding protein-like II"/>
    <property type="match status" value="2"/>
</dbReference>
<comment type="similarity">
    <text evidence="1">Belongs to the LysR transcriptional regulatory family.</text>
</comment>
<keyword evidence="7" id="KW-1185">Reference proteome</keyword>
<dbReference type="OrthoDB" id="8679465at2"/>
<accession>A0A2T4ILA4</accession>
<dbReference type="EMBL" id="PZJX01000068">
    <property type="protein sequence ID" value="PTE06419.1"/>
    <property type="molecule type" value="Genomic_DNA"/>
</dbReference>
<dbReference type="AlphaFoldDB" id="A0A2T4ILA4"/>
<dbReference type="InterPro" id="IPR036388">
    <property type="entry name" value="WH-like_DNA-bd_sf"/>
</dbReference>
<dbReference type="PROSITE" id="PS50931">
    <property type="entry name" value="HTH_LYSR"/>
    <property type="match status" value="1"/>
</dbReference>
<evidence type="ECO:0000256" key="2">
    <source>
        <dbReference type="ARBA" id="ARBA00023015"/>
    </source>
</evidence>
<name>A0A2T4ILA4_9HYPH</name>
<dbReference type="PANTHER" id="PTHR30346">
    <property type="entry name" value="TRANSCRIPTIONAL DUAL REGULATOR HCAR-RELATED"/>
    <property type="match status" value="1"/>
</dbReference>